<feature type="chain" id="PRO_5036173288" description="Acidic protein" evidence="7">
    <location>
        <begin position="19"/>
        <end position="127"/>
    </location>
</feature>
<evidence type="ECO:0008006" key="11">
    <source>
        <dbReference type="Google" id="ProtNLM"/>
    </source>
</evidence>
<dbReference type="AlphaFoldDB" id="A0A6D2HSZ1"/>
<dbReference type="Gene3D" id="3.30.1350.10">
    <property type="entry name" value="Thionin-like"/>
    <property type="match status" value="1"/>
</dbReference>
<keyword evidence="4" id="KW-0800">Toxin</keyword>
<dbReference type="EMBL" id="CACVBM020000399">
    <property type="protein sequence ID" value="CAA7018551.1"/>
    <property type="molecule type" value="Genomic_DNA"/>
</dbReference>
<evidence type="ECO:0000256" key="5">
    <source>
        <dbReference type="ARBA" id="ARBA00022821"/>
    </source>
</evidence>
<keyword evidence="5" id="KW-0611">Plant defense</keyword>
<evidence type="ECO:0000256" key="1">
    <source>
        <dbReference type="ARBA" id="ARBA00004613"/>
    </source>
</evidence>
<keyword evidence="3" id="KW-0964">Secreted</keyword>
<dbReference type="EMBL" id="CACVBM020000366">
    <property type="protein sequence ID" value="CAA7018305.1"/>
    <property type="molecule type" value="Genomic_DNA"/>
</dbReference>
<comment type="similarity">
    <text evidence="2">Belongs to the plant thionin (TC 1.C.44) family.</text>
</comment>
<keyword evidence="7" id="KW-0732">Signal</keyword>
<evidence type="ECO:0000313" key="8">
    <source>
        <dbReference type="EMBL" id="CAA7018305.1"/>
    </source>
</evidence>
<sequence length="127" mass="13249">MESKTVVLGLLIMSLVMAQTQIEARSCCPTTNARNVYNTCRLGGIPRPTCASLSGCKLIDGNCPPGFLKDNSGDVVNEYCKLGCVSSVCGAITTLQSTDESEIVNGECTKACSTLCTKGSITTRGTA</sequence>
<evidence type="ECO:0000256" key="7">
    <source>
        <dbReference type="SAM" id="SignalP"/>
    </source>
</evidence>
<dbReference type="PANTHER" id="PTHR33920">
    <property type="entry name" value="THIONIN-2.1-RELATED"/>
    <property type="match status" value="1"/>
</dbReference>
<keyword evidence="10" id="KW-1185">Reference proteome</keyword>
<name>A0A6D2HSZ1_9BRAS</name>
<evidence type="ECO:0000256" key="4">
    <source>
        <dbReference type="ARBA" id="ARBA00022656"/>
    </source>
</evidence>
<evidence type="ECO:0000256" key="3">
    <source>
        <dbReference type="ARBA" id="ARBA00022525"/>
    </source>
</evidence>
<dbReference type="Proteomes" id="UP000467841">
    <property type="component" value="Unassembled WGS sequence"/>
</dbReference>
<dbReference type="PROSITE" id="PS00271">
    <property type="entry name" value="THIONIN"/>
    <property type="match status" value="1"/>
</dbReference>
<protein>
    <recommendedName>
        <fullName evidence="11">Acidic protein</fullName>
    </recommendedName>
</protein>
<organism evidence="9 10">
    <name type="scientific">Microthlaspi erraticum</name>
    <dbReference type="NCBI Taxonomy" id="1685480"/>
    <lineage>
        <taxon>Eukaryota</taxon>
        <taxon>Viridiplantae</taxon>
        <taxon>Streptophyta</taxon>
        <taxon>Embryophyta</taxon>
        <taxon>Tracheophyta</taxon>
        <taxon>Spermatophyta</taxon>
        <taxon>Magnoliopsida</taxon>
        <taxon>eudicotyledons</taxon>
        <taxon>Gunneridae</taxon>
        <taxon>Pentapetalae</taxon>
        <taxon>rosids</taxon>
        <taxon>malvids</taxon>
        <taxon>Brassicales</taxon>
        <taxon>Brassicaceae</taxon>
        <taxon>Coluteocarpeae</taxon>
        <taxon>Microthlaspi</taxon>
    </lineage>
</organism>
<dbReference type="PANTHER" id="PTHR33920:SF2">
    <property type="entry name" value="THIONIN-2.1-RELATED"/>
    <property type="match status" value="1"/>
</dbReference>
<comment type="subcellular location">
    <subcellularLocation>
        <location evidence="1">Secreted</location>
    </subcellularLocation>
</comment>
<dbReference type="GO" id="GO:0006952">
    <property type="term" value="P:defense response"/>
    <property type="evidence" value="ECO:0007669"/>
    <property type="project" value="UniProtKB-KW"/>
</dbReference>
<dbReference type="OrthoDB" id="653285at2759"/>
<feature type="signal peptide" evidence="7">
    <location>
        <begin position="1"/>
        <end position="18"/>
    </location>
</feature>
<dbReference type="SUPFAM" id="SSF57429">
    <property type="entry name" value="Crambin-like"/>
    <property type="match status" value="1"/>
</dbReference>
<dbReference type="InterPro" id="IPR001010">
    <property type="entry name" value="Thionin"/>
</dbReference>
<dbReference type="GO" id="GO:0005576">
    <property type="term" value="C:extracellular region"/>
    <property type="evidence" value="ECO:0007669"/>
    <property type="project" value="UniProtKB-SubCell"/>
</dbReference>
<dbReference type="PRINTS" id="PR00287">
    <property type="entry name" value="THIONIN"/>
</dbReference>
<dbReference type="Pfam" id="PF00321">
    <property type="entry name" value="Thionin"/>
    <property type="match status" value="1"/>
</dbReference>
<evidence type="ECO:0000256" key="6">
    <source>
        <dbReference type="ARBA" id="ARBA00023157"/>
    </source>
</evidence>
<dbReference type="FunFam" id="3.30.1350.10:FF:000001">
    <property type="entry name" value="Hellethionin-D"/>
    <property type="match status" value="1"/>
</dbReference>
<dbReference type="InterPro" id="IPR036391">
    <property type="entry name" value="Thionin-like_sf"/>
</dbReference>
<dbReference type="GO" id="GO:0090729">
    <property type="term" value="F:toxin activity"/>
    <property type="evidence" value="ECO:0007669"/>
    <property type="project" value="UniProtKB-KW"/>
</dbReference>
<gene>
    <name evidence="8" type="ORF">MERR_LOCUS5540</name>
    <name evidence="9" type="ORF">MERR_LOCUS5786</name>
</gene>
<evidence type="ECO:0000313" key="9">
    <source>
        <dbReference type="EMBL" id="CAA7018551.1"/>
    </source>
</evidence>
<accession>A0A6D2HSZ1</accession>
<proteinExistence type="inferred from homology"/>
<evidence type="ECO:0000256" key="2">
    <source>
        <dbReference type="ARBA" id="ARBA00009872"/>
    </source>
</evidence>
<evidence type="ECO:0000313" key="10">
    <source>
        <dbReference type="Proteomes" id="UP000467841"/>
    </source>
</evidence>
<keyword evidence="6" id="KW-1015">Disulfide bond</keyword>
<reference evidence="9 10" key="1">
    <citation type="submission" date="2020-01" db="EMBL/GenBank/DDBJ databases">
        <authorList>
            <person name="Mishra B."/>
        </authorList>
    </citation>
    <scope>NUCLEOTIDE SEQUENCE [LARGE SCALE GENOMIC DNA]</scope>
</reference>